<evidence type="ECO:0008006" key="2">
    <source>
        <dbReference type="Google" id="ProtNLM"/>
    </source>
</evidence>
<proteinExistence type="predicted"/>
<dbReference type="PANTHER" id="PTHR48228">
    <property type="entry name" value="SUCCINYL-COA--D-CITRAMALATE COA-TRANSFERASE"/>
    <property type="match status" value="1"/>
</dbReference>
<dbReference type="InterPro" id="IPR003673">
    <property type="entry name" value="CoA-Trfase_fam_III"/>
</dbReference>
<dbReference type="AlphaFoldDB" id="X0XDY9"/>
<dbReference type="Gene3D" id="3.40.50.10540">
    <property type="entry name" value="Crotonobetainyl-coa:carnitine coa-transferase, domain 1"/>
    <property type="match status" value="1"/>
</dbReference>
<accession>X0XDY9</accession>
<reference evidence="1" key="1">
    <citation type="journal article" date="2014" name="Front. Microbiol.">
        <title>High frequency of phylogenetically diverse reductive dehalogenase-homologous genes in deep subseafloor sedimentary metagenomes.</title>
        <authorList>
            <person name="Kawai M."/>
            <person name="Futagami T."/>
            <person name="Toyoda A."/>
            <person name="Takaki Y."/>
            <person name="Nishi S."/>
            <person name="Hori S."/>
            <person name="Arai W."/>
            <person name="Tsubouchi T."/>
            <person name="Morono Y."/>
            <person name="Uchiyama I."/>
            <person name="Ito T."/>
            <person name="Fujiyama A."/>
            <person name="Inagaki F."/>
            <person name="Takami H."/>
        </authorList>
    </citation>
    <scope>NUCLEOTIDE SEQUENCE</scope>
    <source>
        <strain evidence="1">Expedition CK06-06</strain>
    </source>
</reference>
<dbReference type="InterPro" id="IPR023606">
    <property type="entry name" value="CoA-Trfase_III_dom_1_sf"/>
</dbReference>
<sequence length="247" mass="26604">IDLPPGGGSRGVGDGLAYIPEDRDEALRMACNTSAGRNKKYTALNLRTEAGQRVFHKLAETSDVVLESFRPGVMDKMNVGYEAMSKTNPRIIYCAVTGYGQTGPYKSLPGHDANYAAMGGMQALIGESKDGAPVLALNIVADMVVAVYHTVIGILLAVCARERTGRGQMVDVSMTDGVVGMLIGIPGATEYFYSGVVPKRGETMTSGNLPYYGVYQTKDDKWLTLCPIEPKFWANACRTLGCEEFIP</sequence>
<dbReference type="InterPro" id="IPR050509">
    <property type="entry name" value="CoA-transferase_III"/>
</dbReference>
<protein>
    <recommendedName>
        <fullName evidence="2">CoA transferase</fullName>
    </recommendedName>
</protein>
<dbReference type="InterPro" id="IPR044855">
    <property type="entry name" value="CoA-Trfase_III_dom3_sf"/>
</dbReference>
<evidence type="ECO:0000313" key="1">
    <source>
        <dbReference type="EMBL" id="GAG34868.1"/>
    </source>
</evidence>
<organism evidence="1">
    <name type="scientific">marine sediment metagenome</name>
    <dbReference type="NCBI Taxonomy" id="412755"/>
    <lineage>
        <taxon>unclassified sequences</taxon>
        <taxon>metagenomes</taxon>
        <taxon>ecological metagenomes</taxon>
    </lineage>
</organism>
<dbReference type="PANTHER" id="PTHR48228:SF5">
    <property type="entry name" value="ALPHA-METHYLACYL-COA RACEMASE"/>
    <property type="match status" value="1"/>
</dbReference>
<gene>
    <name evidence="1" type="ORF">S01H1_68789</name>
</gene>
<dbReference type="Gene3D" id="3.30.1540.10">
    <property type="entry name" value="formyl-coa transferase, domain 3"/>
    <property type="match status" value="1"/>
</dbReference>
<dbReference type="GO" id="GO:0003824">
    <property type="term" value="F:catalytic activity"/>
    <property type="evidence" value="ECO:0007669"/>
    <property type="project" value="InterPro"/>
</dbReference>
<feature type="non-terminal residue" evidence="1">
    <location>
        <position position="1"/>
    </location>
</feature>
<dbReference type="Pfam" id="PF02515">
    <property type="entry name" value="CoA_transf_3"/>
    <property type="match status" value="1"/>
</dbReference>
<dbReference type="EMBL" id="BARS01045629">
    <property type="protein sequence ID" value="GAG34868.1"/>
    <property type="molecule type" value="Genomic_DNA"/>
</dbReference>
<dbReference type="SUPFAM" id="SSF89796">
    <property type="entry name" value="CoA-transferase family III (CaiB/BaiF)"/>
    <property type="match status" value="1"/>
</dbReference>
<feature type="non-terminal residue" evidence="1">
    <location>
        <position position="247"/>
    </location>
</feature>
<comment type="caution">
    <text evidence="1">The sequence shown here is derived from an EMBL/GenBank/DDBJ whole genome shotgun (WGS) entry which is preliminary data.</text>
</comment>
<name>X0XDY9_9ZZZZ</name>